<evidence type="ECO:0000313" key="2">
    <source>
        <dbReference type="Proteomes" id="UP000000496"/>
    </source>
</evidence>
<dbReference type="AlphaFoldDB" id="F8L575"/>
<evidence type="ECO:0000313" key="1">
    <source>
        <dbReference type="EMBL" id="CCB87956.1"/>
    </source>
</evidence>
<protein>
    <submittedName>
        <fullName evidence="1">Uncharacterized protein</fullName>
    </submittedName>
</protein>
<dbReference type="eggNOG" id="COG3209">
    <property type="taxonomic scope" value="Bacteria"/>
</dbReference>
<proteinExistence type="predicted"/>
<dbReference type="STRING" id="331113.SNE_A00780"/>
<dbReference type="Proteomes" id="UP000000496">
    <property type="component" value="Chromosome gsn.131"/>
</dbReference>
<gene>
    <name evidence="1" type="ordered locus">SNE_A00780</name>
</gene>
<accession>F8L575</accession>
<name>F8L575_SIMNZ</name>
<dbReference type="HOGENOM" id="CLU_1577448_0_0_0"/>
<reference evidence="1 2" key="2">
    <citation type="journal article" date="2011" name="Mol. Biol. Evol.">
        <title>Unity in variety--the pan-genome of the Chlamydiae.</title>
        <authorList>
            <person name="Collingro A."/>
            <person name="Tischler P."/>
            <person name="Weinmaier T."/>
            <person name="Penz T."/>
            <person name="Heinz E."/>
            <person name="Brunham R.C."/>
            <person name="Read T.D."/>
            <person name="Bavoil P.M."/>
            <person name="Sachse K."/>
            <person name="Kahane S."/>
            <person name="Friedman M.G."/>
            <person name="Rattei T."/>
            <person name="Myers G.S."/>
            <person name="Horn M."/>
        </authorList>
    </citation>
    <scope>NUCLEOTIDE SEQUENCE [LARGE SCALE GENOMIC DNA]</scope>
    <source>
        <strain evidence="2">ATCC VR-1471 / Z</strain>
    </source>
</reference>
<organism evidence="1 2">
    <name type="scientific">Simkania negevensis (strain ATCC VR-1471 / DSM 27360 / Z)</name>
    <dbReference type="NCBI Taxonomy" id="331113"/>
    <lineage>
        <taxon>Bacteria</taxon>
        <taxon>Pseudomonadati</taxon>
        <taxon>Chlamydiota</taxon>
        <taxon>Chlamydiia</taxon>
        <taxon>Parachlamydiales</taxon>
        <taxon>Simkaniaceae</taxon>
        <taxon>Simkania</taxon>
    </lineage>
</organism>
<reference key="1">
    <citation type="journal article" date="2011" name="Mol. Biol. Evol.">
        <title>Unity in variety -- the pan-genome of the Chlamydiae.</title>
        <authorList>
            <person name="Collingro A."/>
            <person name="Tischler P."/>
            <person name="Weinmaier T."/>
            <person name="Penz T."/>
            <person name="Heinz E."/>
            <person name="Brunham R.C."/>
            <person name="Read T.D."/>
            <person name="Bavoil P.M."/>
            <person name="Sachse K."/>
            <person name="Kahane S."/>
            <person name="Friedman M.G."/>
            <person name="Rattei T."/>
            <person name="Myers G.S.A."/>
            <person name="Horn M."/>
        </authorList>
    </citation>
    <scope>NUCLEOTIDE SEQUENCE</scope>
    <source>
        <strain>Z</strain>
    </source>
</reference>
<dbReference type="RefSeq" id="WP_013942423.1">
    <property type="nucleotide sequence ID" value="NC_015713.1"/>
</dbReference>
<keyword evidence="2" id="KW-1185">Reference proteome</keyword>
<dbReference type="KEGG" id="sng:SNE_A00780"/>
<dbReference type="OrthoDB" id="1274715at2"/>
<sequence length="169" mass="19035">MSQATHNLAADLFECGAGYYGVHTPPVQHLKNTWRHFILTHGPDEKFLQTCQSGGAIHVKNALLTSPESVRKRIIVIAIAPGAIVPEELCFKSYNYMSKRDFVSYCDLIIGGNIKYINELKLLDPHPDAKFFDHDFLRTVLKKSIFVDSPPLIINRIKLSEAFDSAFCI</sequence>
<dbReference type="EMBL" id="FR872582">
    <property type="protein sequence ID" value="CCB87956.1"/>
    <property type="molecule type" value="Genomic_DNA"/>
</dbReference>